<dbReference type="OrthoDB" id="1925325at2759"/>
<name>A0A2C9UN65_MANES</name>
<organism evidence="1 2">
    <name type="scientific">Manihot esculenta</name>
    <name type="common">Cassava</name>
    <name type="synonym">Jatropha manihot</name>
    <dbReference type="NCBI Taxonomy" id="3983"/>
    <lineage>
        <taxon>Eukaryota</taxon>
        <taxon>Viridiplantae</taxon>
        <taxon>Streptophyta</taxon>
        <taxon>Embryophyta</taxon>
        <taxon>Tracheophyta</taxon>
        <taxon>Spermatophyta</taxon>
        <taxon>Magnoliopsida</taxon>
        <taxon>eudicotyledons</taxon>
        <taxon>Gunneridae</taxon>
        <taxon>Pentapetalae</taxon>
        <taxon>rosids</taxon>
        <taxon>fabids</taxon>
        <taxon>Malpighiales</taxon>
        <taxon>Euphorbiaceae</taxon>
        <taxon>Crotonoideae</taxon>
        <taxon>Manihoteae</taxon>
        <taxon>Manihot</taxon>
    </lineage>
</organism>
<evidence type="ECO:0000313" key="1">
    <source>
        <dbReference type="EMBL" id="OAY32443.1"/>
    </source>
</evidence>
<gene>
    <name evidence="1" type="ORF">MANES_13G018000v8</name>
</gene>
<reference evidence="2" key="1">
    <citation type="journal article" date="2016" name="Nat. Biotechnol.">
        <title>Sequencing wild and cultivated cassava and related species reveals extensive interspecific hybridization and genetic diversity.</title>
        <authorList>
            <person name="Bredeson J.V."/>
            <person name="Lyons J.B."/>
            <person name="Prochnik S.E."/>
            <person name="Wu G.A."/>
            <person name="Ha C.M."/>
            <person name="Edsinger-Gonzales E."/>
            <person name="Grimwood J."/>
            <person name="Schmutz J."/>
            <person name="Rabbi I.Y."/>
            <person name="Egesi C."/>
            <person name="Nauluvula P."/>
            <person name="Lebot V."/>
            <person name="Ndunguru J."/>
            <person name="Mkamilo G."/>
            <person name="Bart R.S."/>
            <person name="Setter T.L."/>
            <person name="Gleadow R.M."/>
            <person name="Kulakow P."/>
            <person name="Ferguson M.E."/>
            <person name="Rounsley S."/>
            <person name="Rokhsar D.S."/>
        </authorList>
    </citation>
    <scope>NUCLEOTIDE SEQUENCE [LARGE SCALE GENOMIC DNA]</scope>
    <source>
        <strain evidence="2">cv. AM560-2</strain>
    </source>
</reference>
<sequence length="244" mass="27115">MKIIEIHGSITDMGNCVSAQKSKEPAMKLKGSVNSEDNCVRIESPIKEDKVIGDLSMKGLNSKLQPSSQKASFGDLSNNRDEMFFDSQPWLESDIEDFISVNGDLTPVGSTSPLHQNSFTKNPENYDESLYLSSTVRTIPEPSPTDMKKQLIEFFRESFNADVDNSENLQDMTEAKPVPFYLPSKCRNRSSYESVNGSTCCNGTTPDRCCIRTKGKPAHSAQGCLPNLLRSLSFREKKKKLSPA</sequence>
<dbReference type="PANTHER" id="PTHR34280">
    <property type="entry name" value="OS01G0920100 PROTEIN"/>
    <property type="match status" value="1"/>
</dbReference>
<protein>
    <submittedName>
        <fullName evidence="1">Uncharacterized protein</fullName>
    </submittedName>
</protein>
<comment type="caution">
    <text evidence="1">The sequence shown here is derived from an EMBL/GenBank/DDBJ whole genome shotgun (WGS) entry which is preliminary data.</text>
</comment>
<dbReference type="Proteomes" id="UP000091857">
    <property type="component" value="Chromosome 13"/>
</dbReference>
<evidence type="ECO:0000313" key="2">
    <source>
        <dbReference type="Proteomes" id="UP000091857"/>
    </source>
</evidence>
<keyword evidence="2" id="KW-1185">Reference proteome</keyword>
<accession>A0A2C9UN65</accession>
<dbReference type="OMA" id="NDEAGHQ"/>
<dbReference type="STRING" id="3983.A0A2C9UN65"/>
<proteinExistence type="predicted"/>
<dbReference type="EMBL" id="CM004399">
    <property type="protein sequence ID" value="OAY32443.1"/>
    <property type="molecule type" value="Genomic_DNA"/>
</dbReference>
<dbReference type="AlphaFoldDB" id="A0A2C9UN65"/>
<dbReference type="Gramene" id="Manes.13G018000.1.v8.1">
    <property type="protein sequence ID" value="Manes.13G018000.1.v8.1.CDS"/>
    <property type="gene ID" value="Manes.13G018000.v8.1"/>
</dbReference>
<dbReference type="InterPro" id="IPR038947">
    <property type="entry name" value="At3g27210-like"/>
</dbReference>
<dbReference type="PANTHER" id="PTHR34280:SF15">
    <property type="entry name" value="TRANSCRIPTION FACTOR"/>
    <property type="match status" value="1"/>
</dbReference>